<feature type="domain" description="SCP" evidence="3">
    <location>
        <begin position="114"/>
        <end position="226"/>
    </location>
</feature>
<evidence type="ECO:0000256" key="1">
    <source>
        <dbReference type="SAM" id="MobiDB-lite"/>
    </source>
</evidence>
<dbReference type="InterPro" id="IPR035940">
    <property type="entry name" value="CAP_sf"/>
</dbReference>
<dbReference type="InterPro" id="IPR014258">
    <property type="entry name" value="CAP_domain_YkwD-like"/>
</dbReference>
<dbReference type="NCBIfam" id="TIGR02909">
    <property type="entry name" value="spore_YkwD"/>
    <property type="match status" value="1"/>
</dbReference>
<reference evidence="4 5" key="1">
    <citation type="submission" date="2018-10" db="EMBL/GenBank/DDBJ databases">
        <title>Oceanobacillus sp. YLB-02 draft genome.</title>
        <authorList>
            <person name="Yu L."/>
        </authorList>
    </citation>
    <scope>NUCLEOTIDE SEQUENCE [LARGE SCALE GENOMIC DNA]</scope>
    <source>
        <strain evidence="4 5">YLB-02</strain>
    </source>
</reference>
<proteinExistence type="predicted"/>
<comment type="caution">
    <text evidence="4">The sequence shown here is derived from an EMBL/GenBank/DDBJ whole genome shotgun (WGS) entry which is preliminary data.</text>
</comment>
<evidence type="ECO:0000256" key="2">
    <source>
        <dbReference type="SAM" id="SignalP"/>
    </source>
</evidence>
<keyword evidence="5" id="KW-1185">Reference proteome</keyword>
<name>A0A498D8R7_9BACI</name>
<feature type="chain" id="PRO_5019797446" evidence="2">
    <location>
        <begin position="21"/>
        <end position="229"/>
    </location>
</feature>
<dbReference type="PROSITE" id="PS51257">
    <property type="entry name" value="PROKAR_LIPOPROTEIN"/>
    <property type="match status" value="1"/>
</dbReference>
<organism evidence="4 5">
    <name type="scientific">Oceanobacillus piezotolerans</name>
    <dbReference type="NCBI Taxonomy" id="2448030"/>
    <lineage>
        <taxon>Bacteria</taxon>
        <taxon>Bacillati</taxon>
        <taxon>Bacillota</taxon>
        <taxon>Bacilli</taxon>
        <taxon>Bacillales</taxon>
        <taxon>Bacillaceae</taxon>
        <taxon>Oceanobacillus</taxon>
    </lineage>
</organism>
<feature type="signal peptide" evidence="2">
    <location>
        <begin position="1"/>
        <end position="20"/>
    </location>
</feature>
<dbReference type="RefSeq" id="WP_121522044.1">
    <property type="nucleotide sequence ID" value="NZ_RCHR01000002.1"/>
</dbReference>
<feature type="region of interest" description="Disordered" evidence="1">
    <location>
        <begin position="20"/>
        <end position="65"/>
    </location>
</feature>
<dbReference type="Gene3D" id="3.40.33.10">
    <property type="entry name" value="CAP"/>
    <property type="match status" value="1"/>
</dbReference>
<dbReference type="Pfam" id="PF00188">
    <property type="entry name" value="CAP"/>
    <property type="match status" value="1"/>
</dbReference>
<dbReference type="PANTHER" id="PTHR31157">
    <property type="entry name" value="SCP DOMAIN-CONTAINING PROTEIN"/>
    <property type="match status" value="1"/>
</dbReference>
<evidence type="ECO:0000313" key="5">
    <source>
        <dbReference type="Proteomes" id="UP000270219"/>
    </source>
</evidence>
<keyword evidence="2" id="KW-0732">Signal</keyword>
<sequence>MKRYIILFVISIAISLSACGAPNTPEVNQDSPTTSSLRTNAPSTYYPQTQSPDHQGEGFGNNFRPISMETEQAPNQELRNNFPNTYNYQQNQPEIDQENENTNGLKEMEYQVVELTNEERQQAGLNLLEIDYTLSSVAREKSRDMHANRYFSHESPTYGSPFDMMAGFGVTYRSAGENIAMGQRSAEQVVDDWMNSEGHRANIMNGGYTHIGVGYIEDGNYWTQMFIRK</sequence>
<dbReference type="SUPFAM" id="SSF55797">
    <property type="entry name" value="PR-1-like"/>
    <property type="match status" value="1"/>
</dbReference>
<evidence type="ECO:0000259" key="3">
    <source>
        <dbReference type="Pfam" id="PF00188"/>
    </source>
</evidence>
<feature type="compositionally biased region" description="Polar residues" evidence="1">
    <location>
        <begin position="25"/>
        <end position="53"/>
    </location>
</feature>
<dbReference type="InterPro" id="IPR014044">
    <property type="entry name" value="CAP_dom"/>
</dbReference>
<dbReference type="EMBL" id="RCHR01000002">
    <property type="protein sequence ID" value="RLL46793.1"/>
    <property type="molecule type" value="Genomic_DNA"/>
</dbReference>
<dbReference type="AlphaFoldDB" id="A0A498D8R7"/>
<dbReference type="CDD" id="cd05379">
    <property type="entry name" value="CAP_bacterial"/>
    <property type="match status" value="1"/>
</dbReference>
<dbReference type="OrthoDB" id="9783944at2"/>
<dbReference type="Proteomes" id="UP000270219">
    <property type="component" value="Unassembled WGS sequence"/>
</dbReference>
<accession>A0A498D8R7</accession>
<dbReference type="PANTHER" id="PTHR31157:SF1">
    <property type="entry name" value="SCP DOMAIN-CONTAINING PROTEIN"/>
    <property type="match status" value="1"/>
</dbReference>
<gene>
    <name evidence="4" type="ORF">D8M04_06215</name>
</gene>
<evidence type="ECO:0000313" key="4">
    <source>
        <dbReference type="EMBL" id="RLL46793.1"/>
    </source>
</evidence>
<protein>
    <submittedName>
        <fullName evidence="4">SCP-like extracellular protein</fullName>
    </submittedName>
</protein>